<organism evidence="1 2">
    <name type="scientific">Tanacetum coccineum</name>
    <dbReference type="NCBI Taxonomy" id="301880"/>
    <lineage>
        <taxon>Eukaryota</taxon>
        <taxon>Viridiplantae</taxon>
        <taxon>Streptophyta</taxon>
        <taxon>Embryophyta</taxon>
        <taxon>Tracheophyta</taxon>
        <taxon>Spermatophyta</taxon>
        <taxon>Magnoliopsida</taxon>
        <taxon>eudicotyledons</taxon>
        <taxon>Gunneridae</taxon>
        <taxon>Pentapetalae</taxon>
        <taxon>asterids</taxon>
        <taxon>campanulids</taxon>
        <taxon>Asterales</taxon>
        <taxon>Asteraceae</taxon>
        <taxon>Asteroideae</taxon>
        <taxon>Anthemideae</taxon>
        <taxon>Anthemidinae</taxon>
        <taxon>Tanacetum</taxon>
    </lineage>
</organism>
<reference evidence="1" key="1">
    <citation type="journal article" date="2022" name="Int. J. Mol. Sci.">
        <title>Draft Genome of Tanacetum Coccineum: Genomic Comparison of Closely Related Tanacetum-Family Plants.</title>
        <authorList>
            <person name="Yamashiro T."/>
            <person name="Shiraishi A."/>
            <person name="Nakayama K."/>
            <person name="Satake H."/>
        </authorList>
    </citation>
    <scope>NUCLEOTIDE SEQUENCE</scope>
</reference>
<dbReference type="Proteomes" id="UP001151760">
    <property type="component" value="Unassembled WGS sequence"/>
</dbReference>
<proteinExistence type="predicted"/>
<accession>A0ABQ4WFU1</accession>
<sequence>MLNHAWCLVPSSQRQVLLHGDGDLGVSAKGLKGRTNGYRVITRKNENQHNYEERQEHHVKAAIPNFVGNLNIAAVLNWLYEVDKFFDIIDVLKKRMLRLWLISCVKRLGLGGNVNKTTVGDKESEPWILAQG</sequence>
<gene>
    <name evidence="1" type="ORF">Tco_0625097</name>
</gene>
<evidence type="ECO:0000313" key="2">
    <source>
        <dbReference type="Proteomes" id="UP001151760"/>
    </source>
</evidence>
<dbReference type="EMBL" id="BQNB010008606">
    <property type="protein sequence ID" value="GJS51735.1"/>
    <property type="molecule type" value="Genomic_DNA"/>
</dbReference>
<protein>
    <submittedName>
        <fullName evidence="1">Uncharacterized protein</fullName>
    </submittedName>
</protein>
<keyword evidence="2" id="KW-1185">Reference proteome</keyword>
<comment type="caution">
    <text evidence="1">The sequence shown here is derived from an EMBL/GenBank/DDBJ whole genome shotgun (WGS) entry which is preliminary data.</text>
</comment>
<name>A0ABQ4WFU1_9ASTR</name>
<reference evidence="1" key="2">
    <citation type="submission" date="2022-01" db="EMBL/GenBank/DDBJ databases">
        <authorList>
            <person name="Yamashiro T."/>
            <person name="Shiraishi A."/>
            <person name="Satake H."/>
            <person name="Nakayama K."/>
        </authorList>
    </citation>
    <scope>NUCLEOTIDE SEQUENCE</scope>
</reference>
<evidence type="ECO:0000313" key="1">
    <source>
        <dbReference type="EMBL" id="GJS51735.1"/>
    </source>
</evidence>